<comment type="caution">
    <text evidence="1">The sequence shown here is derived from an EMBL/GenBank/DDBJ whole genome shotgun (WGS) entry which is preliminary data.</text>
</comment>
<gene>
    <name evidence="1" type="ORF">ALQ15_113890</name>
</gene>
<evidence type="ECO:0000313" key="2">
    <source>
        <dbReference type="Proteomes" id="UP000282289"/>
    </source>
</evidence>
<organism evidence="1 2">
    <name type="scientific">Pseudomonas syringae pv. actinidiae</name>
    <dbReference type="NCBI Taxonomy" id="103796"/>
    <lineage>
        <taxon>Bacteria</taxon>
        <taxon>Pseudomonadati</taxon>
        <taxon>Pseudomonadota</taxon>
        <taxon>Gammaproteobacteria</taxon>
        <taxon>Pseudomonadales</taxon>
        <taxon>Pseudomonadaceae</taxon>
        <taxon>Pseudomonas</taxon>
        <taxon>Pseudomonas syringae</taxon>
    </lineage>
</organism>
<sequence>MHIVVARSFGLPVTMNRHEPLPVPVPVTARPDVAGTRRRFYFNYPLRGWLWRDDFFDVFMMYVWSLMDYPLFDTA</sequence>
<dbReference type="AlphaFoldDB" id="A0A7Z6U830"/>
<name>A0A7Z6U830_PSESF</name>
<dbReference type="Proteomes" id="UP000282289">
    <property type="component" value="Unassembled WGS sequence"/>
</dbReference>
<protein>
    <submittedName>
        <fullName evidence="1">Uncharacterized protein</fullName>
    </submittedName>
</protein>
<proteinExistence type="predicted"/>
<evidence type="ECO:0000313" key="1">
    <source>
        <dbReference type="EMBL" id="RMP78989.1"/>
    </source>
</evidence>
<reference evidence="1 2" key="1">
    <citation type="submission" date="2018-08" db="EMBL/GenBank/DDBJ databases">
        <title>Recombination of ecologically and evolutionarily significant loci maintains genetic cohesion in the Pseudomonas syringae species complex.</title>
        <authorList>
            <person name="Dillon M."/>
            <person name="Thakur S."/>
            <person name="Almeida R.N.D."/>
            <person name="Weir B.S."/>
            <person name="Guttman D.S."/>
        </authorList>
    </citation>
    <scope>NUCLEOTIDE SEQUENCE [LARGE SCALE GENOMIC DNA]</scope>
    <source>
        <strain evidence="1 2">ICMP 19589</strain>
    </source>
</reference>
<dbReference type="EMBL" id="RBQT01000095">
    <property type="protein sequence ID" value="RMP78989.1"/>
    <property type="molecule type" value="Genomic_DNA"/>
</dbReference>
<accession>A0A7Z6U830</accession>